<organism evidence="1 2">
    <name type="scientific">Phormidium tenue NIES-30</name>
    <dbReference type="NCBI Taxonomy" id="549789"/>
    <lineage>
        <taxon>Bacteria</taxon>
        <taxon>Bacillati</taxon>
        <taxon>Cyanobacteriota</taxon>
        <taxon>Cyanophyceae</taxon>
        <taxon>Oscillatoriophycideae</taxon>
        <taxon>Oscillatoriales</taxon>
        <taxon>Oscillatoriaceae</taxon>
        <taxon>Phormidium</taxon>
    </lineage>
</organism>
<evidence type="ECO:0000313" key="1">
    <source>
        <dbReference type="EMBL" id="OKH43707.1"/>
    </source>
</evidence>
<sequence length="146" mass="15177">MASLNLTLNAQVVGGPQVSASRTKQIEAYDKVDVMINPGDTDVEVTIQPGAAGQVGFLLIKSSLYSQAAADQKLTYFVVDGGSDFPAAGDGLELNDPHVYIGGALAVFGLAPRALRFTSTYVADPTNPTVNRAVVEILVGRSAIAP</sequence>
<evidence type="ECO:0000313" key="2">
    <source>
        <dbReference type="Proteomes" id="UP000185557"/>
    </source>
</evidence>
<protein>
    <submittedName>
        <fullName evidence="1">Uncharacterized protein</fullName>
    </submittedName>
</protein>
<dbReference type="EMBL" id="MRCG01000030">
    <property type="protein sequence ID" value="OKH43707.1"/>
    <property type="molecule type" value="Genomic_DNA"/>
</dbReference>
<gene>
    <name evidence="1" type="ORF">NIES30_24455</name>
</gene>
<comment type="caution">
    <text evidence="1">The sequence shown here is derived from an EMBL/GenBank/DDBJ whole genome shotgun (WGS) entry which is preliminary data.</text>
</comment>
<dbReference type="OrthoDB" id="582050at2"/>
<name>A0A1U7IYI9_9CYAN</name>
<reference evidence="1 2" key="1">
    <citation type="submission" date="2016-11" db="EMBL/GenBank/DDBJ databases">
        <title>Draft Genome Sequences of Nine Cyanobacterial Strains from Diverse Habitats.</title>
        <authorList>
            <person name="Zhu T."/>
            <person name="Hou S."/>
            <person name="Lu X."/>
            <person name="Hess W.R."/>
        </authorList>
    </citation>
    <scope>NUCLEOTIDE SEQUENCE [LARGE SCALE GENOMIC DNA]</scope>
    <source>
        <strain evidence="1 2">NIES-30</strain>
    </source>
</reference>
<dbReference type="Proteomes" id="UP000185557">
    <property type="component" value="Unassembled WGS sequence"/>
</dbReference>
<proteinExistence type="predicted"/>
<dbReference type="STRING" id="549789.NIES30_24455"/>
<dbReference type="RefSeq" id="WP_073611071.1">
    <property type="nucleotide sequence ID" value="NZ_MRCG01000030.1"/>
</dbReference>
<accession>A0A1U7IYI9</accession>
<dbReference type="AlphaFoldDB" id="A0A1U7IYI9"/>
<keyword evidence="2" id="KW-1185">Reference proteome</keyword>